<accession>A0A934U0C4</accession>
<evidence type="ECO:0000313" key="7">
    <source>
        <dbReference type="EMBL" id="MBJ8337799.1"/>
    </source>
</evidence>
<dbReference type="InterPro" id="IPR012967">
    <property type="entry name" value="COMT_dimerisation"/>
</dbReference>
<gene>
    <name evidence="7" type="ORF">JGU71_02775</name>
</gene>
<dbReference type="InterPro" id="IPR016461">
    <property type="entry name" value="COMT-like"/>
</dbReference>
<comment type="caution">
    <text evidence="7">The sequence shown here is derived from an EMBL/GenBank/DDBJ whole genome shotgun (WGS) entry which is preliminary data.</text>
</comment>
<dbReference type="CDD" id="cd02440">
    <property type="entry name" value="AdoMet_MTases"/>
    <property type="match status" value="1"/>
</dbReference>
<dbReference type="Gene3D" id="3.40.50.150">
    <property type="entry name" value="Vaccinia Virus protein VP39"/>
    <property type="match status" value="1"/>
</dbReference>
<feature type="domain" description="O-methyltransferase C-terminal" evidence="5">
    <location>
        <begin position="124"/>
        <end position="327"/>
    </location>
</feature>
<dbReference type="SUPFAM" id="SSF46785">
    <property type="entry name" value="Winged helix' DNA-binding domain"/>
    <property type="match status" value="1"/>
</dbReference>
<dbReference type="Pfam" id="PF08100">
    <property type="entry name" value="Dimerisation"/>
    <property type="match status" value="1"/>
</dbReference>
<keyword evidence="1" id="KW-0489">Methyltransferase</keyword>
<dbReference type="PROSITE" id="PS51683">
    <property type="entry name" value="SAM_OMT_II"/>
    <property type="match status" value="1"/>
</dbReference>
<dbReference type="Proteomes" id="UP000655868">
    <property type="component" value="Unassembled WGS sequence"/>
</dbReference>
<name>A0A934U0C4_9NOCA</name>
<dbReference type="PIRSF" id="PIRSF005739">
    <property type="entry name" value="O-mtase"/>
    <property type="match status" value="1"/>
</dbReference>
<proteinExistence type="predicted"/>
<evidence type="ECO:0000256" key="4">
    <source>
        <dbReference type="PIRSR" id="PIRSR005739-1"/>
    </source>
</evidence>
<sequence>MSTPDDDRTPESSAWHSAWKILATRIDLVTPMAIRAAATLRLADLIAGGADSIEVLAGRSGTDPDALSRLLRHLVCQGVFVESQPGRFGVNDVAALLLSDHPSGMKNMLDLDGFGGRMDVAFTGLLHTVRTGQPAWETVFGSPFWEYLADNENVASSFDAMMASGNDYLLDAVGGYDWSSASHIIDVGGGTGAFLAEVLREAPTARGTVVDLPATAERARQFLAEHALTDRWEVVGQSFFDLLPSGGDIYVVRRVVHDWSDVEAITILRRCAEAAGSAGRVVMIESRGIAGDDPAMFAEMNLRMLVLAGGRERSVEDYAALAAAAGLRVNSTRTTPLGHIVFDCSAS</sequence>
<dbReference type="RefSeq" id="WP_199701734.1">
    <property type="nucleotide sequence ID" value="NZ_JAEMNV010000001.1"/>
</dbReference>
<feature type="domain" description="O-methyltransferase dimerisation" evidence="6">
    <location>
        <begin position="29"/>
        <end position="99"/>
    </location>
</feature>
<protein>
    <recommendedName>
        <fullName evidence="9">O-methyltransferase</fullName>
    </recommendedName>
</protein>
<dbReference type="AlphaFoldDB" id="A0A934U0C4"/>
<evidence type="ECO:0000313" key="8">
    <source>
        <dbReference type="Proteomes" id="UP000655868"/>
    </source>
</evidence>
<feature type="active site" description="Proton acceptor" evidence="4">
    <location>
        <position position="257"/>
    </location>
</feature>
<dbReference type="InterPro" id="IPR001077">
    <property type="entry name" value="COMT_C"/>
</dbReference>
<dbReference type="GO" id="GO:0032259">
    <property type="term" value="P:methylation"/>
    <property type="evidence" value="ECO:0007669"/>
    <property type="project" value="UniProtKB-KW"/>
</dbReference>
<keyword evidence="2" id="KW-0808">Transferase</keyword>
<dbReference type="SUPFAM" id="SSF53335">
    <property type="entry name" value="S-adenosyl-L-methionine-dependent methyltransferases"/>
    <property type="match status" value="1"/>
</dbReference>
<dbReference type="InterPro" id="IPR029063">
    <property type="entry name" value="SAM-dependent_MTases_sf"/>
</dbReference>
<keyword evidence="3" id="KW-0949">S-adenosyl-L-methionine</keyword>
<evidence type="ECO:0000259" key="5">
    <source>
        <dbReference type="Pfam" id="PF00891"/>
    </source>
</evidence>
<evidence type="ECO:0000256" key="2">
    <source>
        <dbReference type="ARBA" id="ARBA00022679"/>
    </source>
</evidence>
<dbReference type="GO" id="GO:0046983">
    <property type="term" value="F:protein dimerization activity"/>
    <property type="evidence" value="ECO:0007669"/>
    <property type="project" value="InterPro"/>
</dbReference>
<evidence type="ECO:0000256" key="1">
    <source>
        <dbReference type="ARBA" id="ARBA00022603"/>
    </source>
</evidence>
<dbReference type="InterPro" id="IPR036390">
    <property type="entry name" value="WH_DNA-bd_sf"/>
</dbReference>
<evidence type="ECO:0008006" key="9">
    <source>
        <dbReference type="Google" id="ProtNLM"/>
    </source>
</evidence>
<dbReference type="EMBL" id="JAEMNV010000001">
    <property type="protein sequence ID" value="MBJ8337799.1"/>
    <property type="molecule type" value="Genomic_DNA"/>
</dbReference>
<keyword evidence="8" id="KW-1185">Reference proteome</keyword>
<dbReference type="InterPro" id="IPR036388">
    <property type="entry name" value="WH-like_DNA-bd_sf"/>
</dbReference>
<dbReference type="PANTHER" id="PTHR43712:SF2">
    <property type="entry name" value="O-METHYLTRANSFERASE CICE"/>
    <property type="match status" value="1"/>
</dbReference>
<dbReference type="Pfam" id="PF00891">
    <property type="entry name" value="Methyltransf_2"/>
    <property type="match status" value="1"/>
</dbReference>
<organism evidence="7 8">
    <name type="scientific">Antrihabitans stalagmiti</name>
    <dbReference type="NCBI Taxonomy" id="2799499"/>
    <lineage>
        <taxon>Bacteria</taxon>
        <taxon>Bacillati</taxon>
        <taxon>Actinomycetota</taxon>
        <taxon>Actinomycetes</taxon>
        <taxon>Mycobacteriales</taxon>
        <taxon>Nocardiaceae</taxon>
        <taxon>Antrihabitans</taxon>
    </lineage>
</organism>
<dbReference type="PANTHER" id="PTHR43712">
    <property type="entry name" value="PUTATIVE (AFU_ORTHOLOGUE AFUA_4G14580)-RELATED"/>
    <property type="match status" value="1"/>
</dbReference>
<dbReference type="Gene3D" id="1.10.287.1350">
    <property type="match status" value="1"/>
</dbReference>
<evidence type="ECO:0000259" key="6">
    <source>
        <dbReference type="Pfam" id="PF08100"/>
    </source>
</evidence>
<dbReference type="Gene3D" id="1.10.10.10">
    <property type="entry name" value="Winged helix-like DNA-binding domain superfamily/Winged helix DNA-binding domain"/>
    <property type="match status" value="1"/>
</dbReference>
<dbReference type="GO" id="GO:0008171">
    <property type="term" value="F:O-methyltransferase activity"/>
    <property type="evidence" value="ECO:0007669"/>
    <property type="project" value="InterPro"/>
</dbReference>
<evidence type="ECO:0000256" key="3">
    <source>
        <dbReference type="ARBA" id="ARBA00022691"/>
    </source>
</evidence>
<reference evidence="7" key="1">
    <citation type="submission" date="2020-12" db="EMBL/GenBank/DDBJ databases">
        <title>Antrihabitans popcorni sp. nov. and Antrihabitans auranticaus sp. nov., isolated from a larva cave.</title>
        <authorList>
            <person name="Lee S.D."/>
            <person name="Kim I.S."/>
        </authorList>
    </citation>
    <scope>NUCLEOTIDE SEQUENCE</scope>
    <source>
        <strain evidence="7">YC3-6</strain>
    </source>
</reference>